<evidence type="ECO:0000313" key="2">
    <source>
        <dbReference type="EMBL" id="QTR46430.1"/>
    </source>
</evidence>
<evidence type="ECO:0000259" key="1">
    <source>
        <dbReference type="Pfam" id="PF13439"/>
    </source>
</evidence>
<sequence>MLANFFNSELINNDYDISFSYVYSIPYSMGFQKRVHKKTTVHPLSFINLSDHTILPSWLPLISRKLLMGIARLVISIPLLTYQTIVLYQLFKKIKPDVLHINNGGYPAAKSARAAAIAGKFASIPKIIMVVNNMAVGYNHYSRWFDYPIDRLVVHSVSMFITGSKAASERLRKVLSLPIQQTHAIHNGITLRDSTSTITETRKRLNLDRFDGVVFGVVALLIPRKGHQILLNAVLELIQEKKMIGNTFKVLIEGDGFLRETLISFVTQNKLEQFVTFVGEEANVVDFMNAIDILILPSIQDEDFPNVILEAMALGKPVIASRLAGTPEQVIDGVTGFLVAPRDAKQLAEAMHTLILNQQLREQMGKMASTEFSTHFTTQIALNNYSDLYTKLIKESQ</sequence>
<dbReference type="Proteomes" id="UP000672039">
    <property type="component" value="Chromosome"/>
</dbReference>
<dbReference type="Gene3D" id="3.40.50.2000">
    <property type="entry name" value="Glycogen Phosphorylase B"/>
    <property type="match status" value="2"/>
</dbReference>
<dbReference type="RefSeq" id="WP_210222766.1">
    <property type="nucleotide sequence ID" value="NZ_CP072801.1"/>
</dbReference>
<dbReference type="Pfam" id="PF13439">
    <property type="entry name" value="Glyco_transf_4"/>
    <property type="match status" value="1"/>
</dbReference>
<dbReference type="PANTHER" id="PTHR12526">
    <property type="entry name" value="GLYCOSYLTRANSFERASE"/>
    <property type="match status" value="1"/>
</dbReference>
<dbReference type="EMBL" id="CP072801">
    <property type="protein sequence ID" value="QTR46430.1"/>
    <property type="molecule type" value="Genomic_DNA"/>
</dbReference>
<proteinExistence type="predicted"/>
<dbReference type="Pfam" id="PF13692">
    <property type="entry name" value="Glyco_trans_1_4"/>
    <property type="match status" value="1"/>
</dbReference>
<name>A0ABX7WS77_9GAMM</name>
<dbReference type="CDD" id="cd03801">
    <property type="entry name" value="GT4_PimA-like"/>
    <property type="match status" value="1"/>
</dbReference>
<organism evidence="2 3">
    <name type="scientific">Thiothrix litoralis</name>
    <dbReference type="NCBI Taxonomy" id="2891210"/>
    <lineage>
        <taxon>Bacteria</taxon>
        <taxon>Pseudomonadati</taxon>
        <taxon>Pseudomonadota</taxon>
        <taxon>Gammaproteobacteria</taxon>
        <taxon>Thiotrichales</taxon>
        <taxon>Thiotrichaceae</taxon>
        <taxon>Thiothrix</taxon>
    </lineage>
</organism>
<reference evidence="2 3" key="1">
    <citation type="submission" date="2021-04" db="EMBL/GenBank/DDBJ databases">
        <title>Genomics, taxonomy and metabolism of representatives of sulfur bacteria of the genus Thiothrix: Thiothrix fructosivorans QT, Thiothrix unzii A1T and three new species, Thiothrix subterranea sp. nov., Thiothrix litoralis sp. nov. and 'Candidatus Thiothrix anitrata' sp. nov.</title>
        <authorList>
            <person name="Ravin N.V."/>
            <person name="Smolyakov D."/>
            <person name="Rudenko T.S."/>
            <person name="Mardanov A.V."/>
            <person name="Beletsky A.V."/>
            <person name="Markov N.D."/>
            <person name="Fomenkov A.I."/>
            <person name="Roberts R.J."/>
            <person name="Karnachuk O.V."/>
            <person name="Novikov A."/>
            <person name="Grabovich M.Y."/>
        </authorList>
    </citation>
    <scope>NUCLEOTIDE SEQUENCE [LARGE SCALE GENOMIC DNA]</scope>
    <source>
        <strain evidence="2 3">AS</strain>
    </source>
</reference>
<accession>A0ABX7WS77</accession>
<evidence type="ECO:0000313" key="3">
    <source>
        <dbReference type="Proteomes" id="UP000672039"/>
    </source>
</evidence>
<dbReference type="SUPFAM" id="SSF53756">
    <property type="entry name" value="UDP-Glycosyltransferase/glycogen phosphorylase"/>
    <property type="match status" value="1"/>
</dbReference>
<keyword evidence="3" id="KW-1185">Reference proteome</keyword>
<dbReference type="InterPro" id="IPR028098">
    <property type="entry name" value="Glyco_trans_4-like_N"/>
</dbReference>
<gene>
    <name evidence="2" type="ORF">J9253_00240</name>
</gene>
<dbReference type="PANTHER" id="PTHR12526:SF637">
    <property type="entry name" value="GLYCOSYLTRANSFERASE EPSF-RELATED"/>
    <property type="match status" value="1"/>
</dbReference>
<protein>
    <submittedName>
        <fullName evidence="2">Glycosyltransferase family 4 protein</fullName>
    </submittedName>
</protein>
<feature type="domain" description="Glycosyltransferase subfamily 4-like N-terminal" evidence="1">
    <location>
        <begin position="84"/>
        <end position="191"/>
    </location>
</feature>